<accession>A0A643BNB6</accession>
<organism evidence="1 2">
    <name type="scientific">Balaenoptera physalus</name>
    <name type="common">Fin whale</name>
    <name type="synonym">Balaena physalus</name>
    <dbReference type="NCBI Taxonomy" id="9770"/>
    <lineage>
        <taxon>Eukaryota</taxon>
        <taxon>Metazoa</taxon>
        <taxon>Chordata</taxon>
        <taxon>Craniata</taxon>
        <taxon>Vertebrata</taxon>
        <taxon>Euteleostomi</taxon>
        <taxon>Mammalia</taxon>
        <taxon>Eutheria</taxon>
        <taxon>Laurasiatheria</taxon>
        <taxon>Artiodactyla</taxon>
        <taxon>Whippomorpha</taxon>
        <taxon>Cetacea</taxon>
        <taxon>Mysticeti</taxon>
        <taxon>Balaenopteridae</taxon>
        <taxon>Balaenoptera</taxon>
    </lineage>
</organism>
<evidence type="ECO:0000313" key="1">
    <source>
        <dbReference type="EMBL" id="KAB0389439.1"/>
    </source>
</evidence>
<name>A0A643BNB6_BALPH</name>
<dbReference type="Proteomes" id="UP000437017">
    <property type="component" value="Unassembled WGS sequence"/>
</dbReference>
<dbReference type="OrthoDB" id="430207at2759"/>
<sequence length="73" mass="8083">VSDALQQLQGLLTADEHVTNSAFHTNFNHVLCDQALHVPLVVSAFYTCVNTLQRKNDIILDLKSNSRIHLSGP</sequence>
<keyword evidence="2" id="KW-1185">Reference proteome</keyword>
<comment type="caution">
    <text evidence="1">The sequence shown here is derived from an EMBL/GenBank/DDBJ whole genome shotgun (WGS) entry which is preliminary data.</text>
</comment>
<feature type="non-terminal residue" evidence="1">
    <location>
        <position position="1"/>
    </location>
</feature>
<protein>
    <submittedName>
        <fullName evidence="1">Uncharacterized protein</fullName>
    </submittedName>
</protein>
<proteinExistence type="predicted"/>
<dbReference type="EMBL" id="SGJD01007410">
    <property type="protein sequence ID" value="KAB0389439.1"/>
    <property type="molecule type" value="Genomic_DNA"/>
</dbReference>
<dbReference type="AlphaFoldDB" id="A0A643BNB6"/>
<reference evidence="1 2" key="1">
    <citation type="journal article" date="2019" name="PLoS ONE">
        <title>Genomic analyses reveal an absence of contemporary introgressive admixture between fin whales and blue whales, despite known hybrids.</title>
        <authorList>
            <person name="Westbury M.V."/>
            <person name="Petersen B."/>
            <person name="Lorenzen E.D."/>
        </authorList>
    </citation>
    <scope>NUCLEOTIDE SEQUENCE [LARGE SCALE GENOMIC DNA]</scope>
    <source>
        <strain evidence="1">FinWhale-01</strain>
    </source>
</reference>
<evidence type="ECO:0000313" key="2">
    <source>
        <dbReference type="Proteomes" id="UP000437017"/>
    </source>
</evidence>
<gene>
    <name evidence="1" type="ORF">E2I00_006588</name>
</gene>